<feature type="domain" description="Peptidase M28" evidence="10">
    <location>
        <begin position="249"/>
        <end position="468"/>
    </location>
</feature>
<evidence type="ECO:0000256" key="7">
    <source>
        <dbReference type="ARBA" id="ARBA00022833"/>
    </source>
</evidence>
<accession>A0ABM9M2R7</accession>
<evidence type="ECO:0000313" key="11">
    <source>
        <dbReference type="EMBL" id="CAJ1509211.1"/>
    </source>
</evidence>
<proteinExistence type="inferred from homology"/>
<reference evidence="11 12" key="1">
    <citation type="submission" date="2023-08" db="EMBL/GenBank/DDBJ databases">
        <authorList>
            <person name="Folkvardsen B D."/>
            <person name="Norman A."/>
        </authorList>
    </citation>
    <scope>NUCLEOTIDE SEQUENCE [LARGE SCALE GENOMIC DNA]</scope>
    <source>
        <strain evidence="11 12">Mu0053</strain>
    </source>
</reference>
<gene>
    <name evidence="11" type="ORF">MU0053_004108</name>
</gene>
<keyword evidence="6" id="KW-0378">Hydrolase</keyword>
<dbReference type="Pfam" id="PF04389">
    <property type="entry name" value="Peptidase_M28"/>
    <property type="match status" value="1"/>
</dbReference>
<dbReference type="RefSeq" id="WP_308479428.1">
    <property type="nucleotide sequence ID" value="NZ_OY726397.1"/>
</dbReference>
<dbReference type="Proteomes" id="UP001190465">
    <property type="component" value="Chromosome"/>
</dbReference>
<dbReference type="Gene3D" id="3.40.630.10">
    <property type="entry name" value="Zn peptidases"/>
    <property type="match status" value="1"/>
</dbReference>
<evidence type="ECO:0000256" key="1">
    <source>
        <dbReference type="ARBA" id="ARBA00005957"/>
    </source>
</evidence>
<feature type="signal peptide" evidence="8">
    <location>
        <begin position="1"/>
        <end position="19"/>
    </location>
</feature>
<dbReference type="Gene3D" id="3.50.30.30">
    <property type="match status" value="1"/>
</dbReference>
<dbReference type="SUPFAM" id="SSF53187">
    <property type="entry name" value="Zn-dependent exopeptidases"/>
    <property type="match status" value="1"/>
</dbReference>
<dbReference type="PROSITE" id="PS51257">
    <property type="entry name" value="PROKAR_LIPOPROTEIN"/>
    <property type="match status" value="1"/>
</dbReference>
<feature type="chain" id="PRO_5045433536" evidence="8">
    <location>
        <begin position="20"/>
        <end position="498"/>
    </location>
</feature>
<keyword evidence="2" id="KW-0031">Aminopeptidase</keyword>
<organism evidence="11 12">
    <name type="scientific">[Mycobacterium] burgundiense</name>
    <dbReference type="NCBI Taxonomy" id="3064286"/>
    <lineage>
        <taxon>Bacteria</taxon>
        <taxon>Bacillati</taxon>
        <taxon>Actinomycetota</taxon>
        <taxon>Actinomycetes</taxon>
        <taxon>Mycobacteriales</taxon>
        <taxon>Mycobacteriaceae</taxon>
        <taxon>Mycolicibacterium</taxon>
    </lineage>
</organism>
<dbReference type="InterPro" id="IPR045175">
    <property type="entry name" value="M28_fam"/>
</dbReference>
<keyword evidence="12" id="KW-1185">Reference proteome</keyword>
<feature type="domain" description="PA" evidence="9">
    <location>
        <begin position="138"/>
        <end position="227"/>
    </location>
</feature>
<evidence type="ECO:0000259" key="10">
    <source>
        <dbReference type="Pfam" id="PF04389"/>
    </source>
</evidence>
<evidence type="ECO:0000256" key="5">
    <source>
        <dbReference type="ARBA" id="ARBA00022729"/>
    </source>
</evidence>
<keyword evidence="7" id="KW-0862">Zinc</keyword>
<dbReference type="InterPro" id="IPR007484">
    <property type="entry name" value="Peptidase_M28"/>
</dbReference>
<evidence type="ECO:0000313" key="12">
    <source>
        <dbReference type="Proteomes" id="UP001190465"/>
    </source>
</evidence>
<protein>
    <submittedName>
        <fullName evidence="11">M28 family metallopeptidase</fullName>
    </submittedName>
</protein>
<dbReference type="EMBL" id="OY726397">
    <property type="protein sequence ID" value="CAJ1509211.1"/>
    <property type="molecule type" value="Genomic_DNA"/>
</dbReference>
<keyword evidence="5 8" id="KW-0732">Signal</keyword>
<name>A0ABM9M2R7_9MYCO</name>
<dbReference type="InterPro" id="IPR046450">
    <property type="entry name" value="PA_dom_sf"/>
</dbReference>
<dbReference type="PANTHER" id="PTHR12147:SF26">
    <property type="entry name" value="PEPTIDASE M28 DOMAIN-CONTAINING PROTEIN"/>
    <property type="match status" value="1"/>
</dbReference>
<evidence type="ECO:0000256" key="4">
    <source>
        <dbReference type="ARBA" id="ARBA00022723"/>
    </source>
</evidence>
<dbReference type="CDD" id="cd03876">
    <property type="entry name" value="M28_SGAP_like"/>
    <property type="match status" value="1"/>
</dbReference>
<evidence type="ECO:0000256" key="8">
    <source>
        <dbReference type="SAM" id="SignalP"/>
    </source>
</evidence>
<dbReference type="InterPro" id="IPR041756">
    <property type="entry name" value="M28_SGAP-like"/>
</dbReference>
<evidence type="ECO:0000256" key="6">
    <source>
        <dbReference type="ARBA" id="ARBA00022801"/>
    </source>
</evidence>
<keyword evidence="4" id="KW-0479">Metal-binding</keyword>
<dbReference type="InterPro" id="IPR003137">
    <property type="entry name" value="PA_domain"/>
</dbReference>
<comment type="similarity">
    <text evidence="1">Belongs to the peptidase M28 family. M28A subfamily.</text>
</comment>
<dbReference type="PANTHER" id="PTHR12147">
    <property type="entry name" value="METALLOPEPTIDASE M28 FAMILY MEMBER"/>
    <property type="match status" value="1"/>
</dbReference>
<evidence type="ECO:0000259" key="9">
    <source>
        <dbReference type="Pfam" id="PF02225"/>
    </source>
</evidence>
<dbReference type="Pfam" id="PF02225">
    <property type="entry name" value="PA"/>
    <property type="match status" value="1"/>
</dbReference>
<dbReference type="SUPFAM" id="SSF52025">
    <property type="entry name" value="PA domain"/>
    <property type="match status" value="1"/>
</dbReference>
<sequence length="498" mass="51811">MGNRSRAALATLSAFAVVAALGGCGRETGPSGADPAAAAEFAETLAERIDTDALMAHLQRLQDIADDHDGNRASGWPGFEASVDYVANALREAGFDVSTPEFEVRVFESEPGTLTRAATDFEARALQYAVGTPPEGLTADLVPVRVSEAPGCAKPDFDGLPVAGSIVLIDRGVCPFTQKVAHAVAAGAAGVVIANNVDEKEMGGTLGEKTDVKIPVVSVAKADGAQLRANPGPVTIKVRAETTTHTARNVIAQTTTGDTDNVVMAGAHLDSVEEGPGINDNGSGVAGVLEAALQLGSAPPIRHAVRFAFWGAEELGLVGSNRYIESLDLEELTAIAMYLNFDMIASPNPGYFTYDGDQSQPRNRTDRSPWVPEGSAGIERALVAYLDSVGKPGRDTSFDGRSDYAPFTLAGIPSGGLFTGADDEMDAEEAELWGGDPGQPFDPNYHKAGDTIDNVDPTALGIHGAGVGYIVGLYAQELAGRNGVPVPADRTRHEVAAS</sequence>
<keyword evidence="3" id="KW-0645">Protease</keyword>
<evidence type="ECO:0000256" key="3">
    <source>
        <dbReference type="ARBA" id="ARBA00022670"/>
    </source>
</evidence>
<evidence type="ECO:0000256" key="2">
    <source>
        <dbReference type="ARBA" id="ARBA00022438"/>
    </source>
</evidence>